<comment type="caution">
    <text evidence="4">The sequence shown here is derived from an EMBL/GenBank/DDBJ whole genome shotgun (WGS) entry which is preliminary data.</text>
</comment>
<dbReference type="PROSITE" id="PS50110">
    <property type="entry name" value="RESPONSE_REGULATORY"/>
    <property type="match status" value="1"/>
</dbReference>
<dbReference type="Gene3D" id="1.10.3210.10">
    <property type="entry name" value="Hypothetical protein af1432"/>
    <property type="match status" value="1"/>
</dbReference>
<organism evidence="4 5">
    <name type="scientific">Sulfuriferula multivorans</name>
    <dbReference type="NCBI Taxonomy" id="1559896"/>
    <lineage>
        <taxon>Bacteria</taxon>
        <taxon>Pseudomonadati</taxon>
        <taxon>Pseudomonadota</taxon>
        <taxon>Betaproteobacteria</taxon>
        <taxon>Nitrosomonadales</taxon>
        <taxon>Sulfuricellaceae</taxon>
        <taxon>Sulfuriferula</taxon>
    </lineage>
</organism>
<dbReference type="Gene3D" id="3.40.50.2300">
    <property type="match status" value="1"/>
</dbReference>
<dbReference type="InterPro" id="IPR011006">
    <property type="entry name" value="CheY-like_superfamily"/>
</dbReference>
<proteinExistence type="predicted"/>
<protein>
    <submittedName>
        <fullName evidence="4">HDOD domain-containing protein</fullName>
    </submittedName>
</protein>
<dbReference type="EMBL" id="JAAFGW010000010">
    <property type="protein sequence ID" value="NDP47044.1"/>
    <property type="molecule type" value="Genomic_DNA"/>
</dbReference>
<dbReference type="AlphaFoldDB" id="A0A7C9NYN0"/>
<dbReference type="PANTHER" id="PTHR33525">
    <property type="match status" value="1"/>
</dbReference>
<evidence type="ECO:0000313" key="5">
    <source>
        <dbReference type="Proteomes" id="UP000483432"/>
    </source>
</evidence>
<dbReference type="InterPro" id="IPR013976">
    <property type="entry name" value="HDOD"/>
</dbReference>
<dbReference type="Pfam" id="PF00072">
    <property type="entry name" value="Response_reg"/>
    <property type="match status" value="1"/>
</dbReference>
<feature type="domain" description="HDOD" evidence="3">
    <location>
        <begin position="12"/>
        <end position="207"/>
    </location>
</feature>
<dbReference type="SMART" id="SM00448">
    <property type="entry name" value="REC"/>
    <property type="match status" value="1"/>
</dbReference>
<dbReference type="InterPro" id="IPR001789">
    <property type="entry name" value="Sig_transdc_resp-reg_receiver"/>
</dbReference>
<evidence type="ECO:0000259" key="2">
    <source>
        <dbReference type="PROSITE" id="PS50110"/>
    </source>
</evidence>
<dbReference type="SUPFAM" id="SSF52172">
    <property type="entry name" value="CheY-like"/>
    <property type="match status" value="1"/>
</dbReference>
<dbReference type="Pfam" id="PF08668">
    <property type="entry name" value="HDOD"/>
    <property type="match status" value="1"/>
</dbReference>
<dbReference type="CDD" id="cd00156">
    <property type="entry name" value="REC"/>
    <property type="match status" value="1"/>
</dbReference>
<dbReference type="PANTHER" id="PTHR33525:SF3">
    <property type="entry name" value="RIBONUCLEASE Y"/>
    <property type="match status" value="1"/>
</dbReference>
<evidence type="ECO:0000259" key="3">
    <source>
        <dbReference type="PROSITE" id="PS51833"/>
    </source>
</evidence>
<reference evidence="4 5" key="1">
    <citation type="submission" date="2019-09" db="EMBL/GenBank/DDBJ databases">
        <title>H2 Metabolism Revealed by Metagenomic Analysis in Subglacial Sediment of East Antarctica.</title>
        <authorList>
            <person name="Yang Z."/>
            <person name="Zhang Y."/>
            <person name="Lv Y."/>
            <person name="Yan W."/>
            <person name="Xiao X."/>
            <person name="Sun B."/>
            <person name="Ma H."/>
        </authorList>
    </citation>
    <scope>NUCLEOTIDE SEQUENCE [LARGE SCALE GENOMIC DNA]</scope>
    <source>
        <strain evidence="4">Bin2_2</strain>
    </source>
</reference>
<dbReference type="PROSITE" id="PS51833">
    <property type="entry name" value="HDOD"/>
    <property type="match status" value="1"/>
</dbReference>
<dbReference type="InterPro" id="IPR052340">
    <property type="entry name" value="RNase_Y/CdgJ"/>
</dbReference>
<dbReference type="Proteomes" id="UP000483432">
    <property type="component" value="Unassembled WGS sequence"/>
</dbReference>
<evidence type="ECO:0000313" key="4">
    <source>
        <dbReference type="EMBL" id="NDP47044.1"/>
    </source>
</evidence>
<gene>
    <name evidence="4" type="ORF">GZ085_01385</name>
</gene>
<comment type="caution">
    <text evidence="1">Lacks conserved residue(s) required for the propagation of feature annotation.</text>
</comment>
<evidence type="ECO:0000256" key="1">
    <source>
        <dbReference type="PROSITE-ProRule" id="PRU00169"/>
    </source>
</evidence>
<dbReference type="SUPFAM" id="SSF109604">
    <property type="entry name" value="HD-domain/PDEase-like"/>
    <property type="match status" value="1"/>
</dbReference>
<accession>A0A7C9NYN0</accession>
<dbReference type="GO" id="GO:0000160">
    <property type="term" value="P:phosphorelay signal transduction system"/>
    <property type="evidence" value="ECO:0007669"/>
    <property type="project" value="InterPro"/>
</dbReference>
<sequence length="463" mass="50716">MQPNLHPINDQLPSPKGVALAVLALSKRDDVTLGEIALAIQTDPALSSRLIKLANSASQISRPVVSVQEAVARKGVKSVCQLALGFSLIDQYRDGGCAAFDYPKYWSHSLLMALSMQALAARVRVGESSELFICGLLAQIGQLALATLYPQHYSDVLTAYQANPAQSLTEHEAVHLETDHIELGSAMLADWGIPGVYTEPMTLYEESNHSGNIHDSRTTSLIMMLRLAHWLADLALCDADQRPQLTQGWLTQAAKLDIPAEDAVYLIDDVIAEWHDWGTLLQIHTEPLPSFSEFAEENESAAKDASSLRIVVADSNEFTRRKTMALLAEDGNHAVYAVNDGHSAMELVMEVMPHAIIAHCNLKQMDGLALCQTLRQTGEGQGVYILLMDDQHNVEHSIRAYEGGADGYVSSTINAKTLNTRLIAAQRMALMKQGCDQDRSHMRKLAADLDLANRRLAHDVPVP</sequence>
<name>A0A7C9NYN0_9PROT</name>
<feature type="domain" description="Response regulatory" evidence="2">
    <location>
        <begin position="309"/>
        <end position="426"/>
    </location>
</feature>